<gene>
    <name evidence="10" type="ORF">TAV2_LOCUS14280</name>
</gene>
<evidence type="ECO:0000313" key="10">
    <source>
        <dbReference type="EMBL" id="CAH2060947.1"/>
    </source>
</evidence>
<feature type="compositionally biased region" description="Basic and acidic residues" evidence="7">
    <location>
        <begin position="335"/>
        <end position="350"/>
    </location>
</feature>
<dbReference type="Pfam" id="PF02338">
    <property type="entry name" value="OTU"/>
    <property type="match status" value="1"/>
</dbReference>
<dbReference type="Gene3D" id="3.90.70.80">
    <property type="match status" value="1"/>
</dbReference>
<evidence type="ECO:0000256" key="3">
    <source>
        <dbReference type="ARBA" id="ARBA00012759"/>
    </source>
</evidence>
<evidence type="ECO:0000313" key="11">
    <source>
        <dbReference type="Proteomes" id="UP000836841"/>
    </source>
</evidence>
<keyword evidence="11" id="KW-1185">Reference proteome</keyword>
<dbReference type="InterPro" id="IPR038765">
    <property type="entry name" value="Papain-like_cys_pep_sf"/>
</dbReference>
<proteinExistence type="inferred from homology"/>
<feature type="compositionally biased region" description="Polar residues" evidence="7">
    <location>
        <begin position="318"/>
        <end position="334"/>
    </location>
</feature>
<dbReference type="GO" id="GO:0004843">
    <property type="term" value="F:cysteine-type deubiquitinase activity"/>
    <property type="evidence" value="ECO:0007669"/>
    <property type="project" value="UniProtKB-EC"/>
</dbReference>
<dbReference type="Proteomes" id="UP000836841">
    <property type="component" value="Chromosome 4"/>
</dbReference>
<dbReference type="GO" id="GO:0061578">
    <property type="term" value="F:K63-linked deubiquitinase activity"/>
    <property type="evidence" value="ECO:0007669"/>
    <property type="project" value="TreeGrafter"/>
</dbReference>
<evidence type="ECO:0000259" key="8">
    <source>
        <dbReference type="PROSITE" id="PS50030"/>
    </source>
</evidence>
<evidence type="ECO:0000256" key="5">
    <source>
        <dbReference type="ARBA" id="ARBA00022786"/>
    </source>
</evidence>
<dbReference type="CDD" id="cd22796">
    <property type="entry name" value="OTU_plant_OTU6-like"/>
    <property type="match status" value="1"/>
</dbReference>
<evidence type="ECO:0000256" key="4">
    <source>
        <dbReference type="ARBA" id="ARBA00022670"/>
    </source>
</evidence>
<feature type="compositionally biased region" description="Pro residues" evidence="7">
    <location>
        <begin position="274"/>
        <end position="284"/>
    </location>
</feature>
<sequence>GKATFAYEIISRTRETSVNDADTCQRTSEGASLSPRQHSGRLSQPQRRLKKKSFPLNFSIPRKYLPIPQEYISESVFFSRNPNLRFRYILRNPPTSDLESVFSAAEISGECRERFAASWRTAGRNPSVKGLSSLALKQEPGTNLGIASNFVQRNMTRILVQRGSAGSSSNPSRASPSSGSSSSSGTETQTSSSNIQVPPVIIDEETNDGKQEEVTVVEQAECSESDAKDVSLLSDEPADREDDDEGLIVSENADVESERIVCDSPVSGGDDPDSPPLPVPPPKPSSNVTTPGNKRSVLGSFGALRIGATRRGAGPRSLVSTRSSPTGSHPSSPRSHSENEGYNSSDEHIVPSHAGPGSEREHQFETEIRQAKCFVIRRMLEDGNCLFRAVADQVYGDSDSYDLTRQMCMDYMEHERDHFSQFITEGFTSYVKRKRRDKVYGNNVEIQALAEMYNRPIHIYSYSTEPINIFQGSYNTDTPPIRLSFHHGNHYNSLVDPHRLTVGAGLGFSSLSGRHVDGEQALLAEGRYYSDLELTEKEIELSVMETSRAEYLMDWSKPRIGPKESSTSNAETSSSGARPSGSDSKPKEAVKEKTVLSSSIEMVLSMGFSYTQAMEAYSIFGDDVDSMVCYVLETSCRSNNRRKGKATE</sequence>
<reference evidence="10 11" key="1">
    <citation type="submission" date="2022-03" db="EMBL/GenBank/DDBJ databases">
        <authorList>
            <person name="Nunn A."/>
            <person name="Chopra R."/>
            <person name="Nunn A."/>
            <person name="Contreras Garrido A."/>
        </authorList>
    </citation>
    <scope>NUCLEOTIDE SEQUENCE [LARGE SCALE GENOMIC DNA]</scope>
</reference>
<dbReference type="PANTHER" id="PTHR12419:SF4">
    <property type="entry name" value="OTU DOMAIN-CONTAINING PROTEIN 5"/>
    <property type="match status" value="1"/>
</dbReference>
<keyword evidence="5" id="KW-0833">Ubl conjugation pathway</keyword>
<dbReference type="InterPro" id="IPR050704">
    <property type="entry name" value="Peptidase_C85-like"/>
</dbReference>
<feature type="compositionally biased region" description="Low complexity" evidence="7">
    <location>
        <begin position="564"/>
        <end position="583"/>
    </location>
</feature>
<evidence type="ECO:0000256" key="1">
    <source>
        <dbReference type="ARBA" id="ARBA00000707"/>
    </source>
</evidence>
<dbReference type="EMBL" id="OU466860">
    <property type="protein sequence ID" value="CAH2060947.1"/>
    <property type="molecule type" value="Genomic_DNA"/>
</dbReference>
<comment type="similarity">
    <text evidence="2">Belongs to the peptidase C85 family.</text>
</comment>
<dbReference type="AlphaFoldDB" id="A0AAU9SD41"/>
<dbReference type="InterPro" id="IPR003323">
    <property type="entry name" value="OTU_dom"/>
</dbReference>
<feature type="compositionally biased region" description="Low complexity" evidence="7">
    <location>
        <begin position="162"/>
        <end position="194"/>
    </location>
</feature>
<feature type="domain" description="UBA" evidence="8">
    <location>
        <begin position="589"/>
        <end position="634"/>
    </location>
</feature>
<dbReference type="GO" id="GO:0006508">
    <property type="term" value="P:proteolysis"/>
    <property type="evidence" value="ECO:0007669"/>
    <property type="project" value="UniProtKB-KW"/>
</dbReference>
<dbReference type="PROSITE" id="PS50030">
    <property type="entry name" value="UBA"/>
    <property type="match status" value="1"/>
</dbReference>
<dbReference type="GO" id="GO:0016579">
    <property type="term" value="P:protein deubiquitination"/>
    <property type="evidence" value="ECO:0007669"/>
    <property type="project" value="TreeGrafter"/>
</dbReference>
<dbReference type="InterPro" id="IPR015940">
    <property type="entry name" value="UBA"/>
</dbReference>
<feature type="domain" description="OTU" evidence="9">
    <location>
        <begin position="374"/>
        <end position="497"/>
    </location>
</feature>
<name>A0AAU9SD41_THLAR</name>
<feature type="region of interest" description="Disordered" evidence="7">
    <location>
        <begin position="162"/>
        <end position="364"/>
    </location>
</feature>
<keyword evidence="4" id="KW-0645">Protease</keyword>
<dbReference type="EC" id="3.4.19.12" evidence="3"/>
<organism evidence="10 11">
    <name type="scientific">Thlaspi arvense</name>
    <name type="common">Field penny-cress</name>
    <dbReference type="NCBI Taxonomy" id="13288"/>
    <lineage>
        <taxon>Eukaryota</taxon>
        <taxon>Viridiplantae</taxon>
        <taxon>Streptophyta</taxon>
        <taxon>Embryophyta</taxon>
        <taxon>Tracheophyta</taxon>
        <taxon>Spermatophyta</taxon>
        <taxon>Magnoliopsida</taxon>
        <taxon>eudicotyledons</taxon>
        <taxon>Gunneridae</taxon>
        <taxon>Pentapetalae</taxon>
        <taxon>rosids</taxon>
        <taxon>malvids</taxon>
        <taxon>Brassicales</taxon>
        <taxon>Brassicaceae</taxon>
        <taxon>Thlaspideae</taxon>
        <taxon>Thlaspi</taxon>
    </lineage>
</organism>
<feature type="non-terminal residue" evidence="10">
    <location>
        <position position="1"/>
    </location>
</feature>
<feature type="compositionally biased region" description="Acidic residues" evidence="7">
    <location>
        <begin position="236"/>
        <end position="246"/>
    </location>
</feature>
<feature type="region of interest" description="Disordered" evidence="7">
    <location>
        <begin position="18"/>
        <end position="49"/>
    </location>
</feature>
<dbReference type="PANTHER" id="PTHR12419">
    <property type="entry name" value="OTU DOMAIN CONTAINING PROTEIN"/>
    <property type="match status" value="1"/>
</dbReference>
<evidence type="ECO:0000256" key="7">
    <source>
        <dbReference type="SAM" id="MobiDB-lite"/>
    </source>
</evidence>
<dbReference type="FunFam" id="3.90.70.80:FF:000008">
    <property type="entry name" value="OTU domain-containing protein 5"/>
    <property type="match status" value="1"/>
</dbReference>
<evidence type="ECO:0000256" key="2">
    <source>
        <dbReference type="ARBA" id="ARBA00010407"/>
    </source>
</evidence>
<protein>
    <recommendedName>
        <fullName evidence="3">ubiquitinyl hydrolase 1</fullName>
        <ecNumber evidence="3">3.4.19.12</ecNumber>
    </recommendedName>
</protein>
<feature type="compositionally biased region" description="Polar residues" evidence="7">
    <location>
        <begin position="18"/>
        <end position="46"/>
    </location>
</feature>
<evidence type="ECO:0000259" key="9">
    <source>
        <dbReference type="PROSITE" id="PS50802"/>
    </source>
</evidence>
<comment type="catalytic activity">
    <reaction evidence="1">
        <text>Thiol-dependent hydrolysis of ester, thioester, amide, peptide and isopeptide bonds formed by the C-terminal Gly of ubiquitin (a 76-residue protein attached to proteins as an intracellular targeting signal).</text>
        <dbReference type="EC" id="3.4.19.12"/>
    </reaction>
</comment>
<accession>A0AAU9SD41</accession>
<dbReference type="PROSITE" id="PS50802">
    <property type="entry name" value="OTU"/>
    <property type="match status" value="1"/>
</dbReference>
<feature type="region of interest" description="Disordered" evidence="7">
    <location>
        <begin position="558"/>
        <end position="590"/>
    </location>
</feature>
<evidence type="ECO:0000256" key="6">
    <source>
        <dbReference type="ARBA" id="ARBA00022801"/>
    </source>
</evidence>
<keyword evidence="6" id="KW-0378">Hydrolase</keyword>
<dbReference type="SUPFAM" id="SSF54001">
    <property type="entry name" value="Cysteine proteinases"/>
    <property type="match status" value="1"/>
</dbReference>